<dbReference type="InterPro" id="IPR001846">
    <property type="entry name" value="VWF_type-D"/>
</dbReference>
<evidence type="ECO:0000256" key="11">
    <source>
        <dbReference type="ARBA" id="ARBA00023157"/>
    </source>
</evidence>
<reference evidence="20" key="1">
    <citation type="submission" date="2024-06" db="UniProtKB">
        <authorList>
            <consortium name="RefSeq"/>
        </authorList>
    </citation>
    <scope>NUCLEOTIDE SEQUENCE [LARGE SCALE GENOMIC DNA]</scope>
</reference>
<dbReference type="Gene3D" id="2.60.40.10">
    <property type="entry name" value="Immunoglobulins"/>
    <property type="match status" value="1"/>
</dbReference>
<evidence type="ECO:0000256" key="12">
    <source>
        <dbReference type="ARBA" id="ARBA00023180"/>
    </source>
</evidence>
<feature type="domain" description="EGF-like" evidence="16">
    <location>
        <begin position="2178"/>
        <end position="2218"/>
    </location>
</feature>
<dbReference type="FunFam" id="2.10.25.10:FF:000139">
    <property type="entry name" value="Fibulin-1"/>
    <property type="match status" value="1"/>
</dbReference>
<evidence type="ECO:0000259" key="18">
    <source>
        <dbReference type="PROSITE" id="PS50856"/>
    </source>
</evidence>
<feature type="domain" description="EGF-like" evidence="16">
    <location>
        <begin position="1843"/>
        <end position="1885"/>
    </location>
</feature>
<dbReference type="InterPro" id="IPR009030">
    <property type="entry name" value="Growth_fac_rcpt_cys_sf"/>
</dbReference>
<dbReference type="RefSeq" id="XP_022290299.1">
    <property type="nucleotide sequence ID" value="XM_022434591.1"/>
</dbReference>
<dbReference type="Pfam" id="PF00094">
    <property type="entry name" value="VWD"/>
    <property type="match status" value="1"/>
</dbReference>
<keyword evidence="10 14" id="KW-0472">Membrane</keyword>
<dbReference type="SMART" id="SM00216">
    <property type="entry name" value="VWD"/>
    <property type="match status" value="1"/>
</dbReference>
<dbReference type="PROSITE" id="PS01186">
    <property type="entry name" value="EGF_2"/>
    <property type="match status" value="10"/>
</dbReference>
<dbReference type="FunFam" id="2.10.25.10:FF:000038">
    <property type="entry name" value="Fibrillin 2"/>
    <property type="match status" value="1"/>
</dbReference>
<evidence type="ECO:0000259" key="17">
    <source>
        <dbReference type="PROSITE" id="PS50853"/>
    </source>
</evidence>
<dbReference type="PROSITE" id="PS00010">
    <property type="entry name" value="ASX_HYDROXYL"/>
    <property type="match status" value="9"/>
</dbReference>
<keyword evidence="7 15" id="KW-0732">Signal</keyword>
<keyword evidence="14" id="KW-0812">Transmembrane</keyword>
<keyword evidence="6 13" id="KW-0245">EGF-like domain</keyword>
<evidence type="ECO:0000313" key="21">
    <source>
        <dbReference type="RefSeq" id="XP_022290299.1"/>
    </source>
</evidence>
<comment type="similarity">
    <text evidence="3">Belongs to the fibulin family.</text>
</comment>
<dbReference type="GO" id="GO:0007160">
    <property type="term" value="P:cell-matrix adhesion"/>
    <property type="evidence" value="ECO:0007669"/>
    <property type="project" value="InterPro"/>
</dbReference>
<dbReference type="InterPro" id="IPR049883">
    <property type="entry name" value="NOTCH1_EGF-like"/>
</dbReference>
<name>A0A8B8AJU5_CRAVI</name>
<dbReference type="OrthoDB" id="5966313at2759"/>
<dbReference type="SUPFAM" id="SSF57196">
    <property type="entry name" value="EGF/Laminin"/>
    <property type="match status" value="1"/>
</dbReference>
<feature type="chain" id="PRO_5034459145" evidence="15">
    <location>
        <begin position="32"/>
        <end position="2553"/>
    </location>
</feature>
<dbReference type="InterPro" id="IPR000152">
    <property type="entry name" value="EGF-type_Asp/Asn_hydroxyl_site"/>
</dbReference>
<keyword evidence="12" id="KW-0325">Glycoprotein</keyword>
<sequence length="2553" mass="285797">MTDLRREHGSESLLVFLTFVILTSVLTKASAQFDTTGVPTVTANATICPVLILTPSFLETDYGKRASFSGFAEAKLEPGLKARWQVIRNGIEQDIDIYTEKYKGTALLPNLTLIINNAVFEDEGSYRLQVLIEDGWCSSTEVKLRKVRGIQEYGEICNQTRECDERRNLFCSEPFQKCYCDSKKMYTYAYDKVCFSQLNLRVIFNKTSSTITTSSLEIFWNDPSAHANLIQRYQLEISEYRGTFSVNESVGRANHHVSSGPFVPGHMFVVTITSVVYLNDIGETAYIRSGHFNLVVEPFPPGHLNRSRCNFHPENLHLHWDLPLMNTSFDHFRVNISGNIQYSATNHIDWSHRLEPGEKYEVMIETVSWKSRYYEKLSTPHHEEITTIRTPKVTLPSDPFYPSYWSYLSHLNFNFSVQLQPEFPPILEVKWQKIRGSTAEDINITSYSRYEGSTVDKKNPRLFIDQVTFDDDYREGTAYRCLARNSEGWGTSYNRSIWVIGSLKYYESCNETRECLWKSDMICLSGRCVCDSRHYQRDSLCYHRSNLEARTQTFESFACGNGTGALESNGTGLKLKWRPPSRDADLVKGYEVNWREESINSDRQSGSEFVGLDNEFTTSCSLKLQPGRLYWATVRSIVELMHPNETIFVEGTARSIIIDPIIPGPINCTLSNFSADGMLLKWEKSSTSFVNRYKVTVGNETKYTTGFLPEIVWNSLLMPLTEYRVSITAVSYGYTTNYPSYGSKESPPYVIFINTTDSEYSGKIYLPYGDGDFILPTRHKATKHLKAPITVYVGDGSTEGFTSVVVGSNGIIGLGDKYNSPNILEMNSTNLKDRRILCPFWTELKSTKKVGTVYYNTYSRLPSGDEKDIMFLEKAEDIIKNKYKDFGGFKPNWLLKVTWENMTISGMEKDRKVTFQCYLITDGENTFVVYNYIDVDLKGKQKKSISIGYRYKDIIIQNSFSCQKTDDHDNVFRMTKMPGNTGERGLWIYKMTEGVRAKKEENECLFWFNYKQDFRIPHQLLAHDIQCPCDTRLLRFDPRFAISRFDMKNRILCYASVLVEQNAECCFQMYSDTEHLGPLQRSVPLAGTMLQYNPFLDPYKHYNYDVKPKGQCCRTKHCDLFYKVRPIPSCYWRSPFAPAGIFGDPHIRTLDGKLYTFNGYGEYTMIRINTSTVSFELQARTELATSQNGVTTNATVFSAFAAKDQTGSSIQIEMSQDKKNMTINANGKDLTKQFENANYTVLTSNISIRWDNGKISALFLKPLITIKVSLGKRLLVCETLVNKKFKGLTSGLMGNFDDIDTNDFMLPNGTELDANSTRTEREIFNNFGQQWSVNNQSIFQYDDGMTFKDFSHPEFVPFFSDEVGKDRFNDAETMCGDNPSLSCVSDYLATGDITLASASGKAEETSKMNVKVLDNETPQISGTVTINAEINKTVELQFNITDDGKSEPKYIILKRPRNFLFDNQTGIARWTPTNDTSYEISLLAEDDMGVQSPAFQVSINLCSGCSGHGRCDYDDVLPTENAGTYKAACDCDVGYFGNDCEKEMDACQESPCSLNRECIDLSPKEEILLGRGYNCSACPPGYDEIDSSCIDIDECESVELNNCNASTETCENTEGGYICSCRLGHKKDDGHCVDIDECLAGTSKCEQICHNSPGSFTCDCFMGFTLSADRRACDKSDIDPCKGFEKNCEYTCSNLTGTLQCACPIGYSLAMNEISCKDINECELPTTSCEHGCINSKGSYNCTCRPGFSLNADKTTCTECDVPYYGQNCSKVCECGPGGNDCDPVHGCVCLPGWTGEKCDQDTDECSVNPFICGSDRICQNLEGTFSCTCGDGFLTVGDNCEDIDECSDLSLNDCPPSTSFCRNSYGNYSCECLAGFQMKNGACEDINECDLGVHGCSHMCINTDGDYNCACYYGFTLADDRKFCEKVDDIDTCSRFPGLECSYTCRQRGHSSTSGICFCESGRKLDSDGKTCIDINECRDESPCSHNCTNIAGGFECGCAVGYRLQNDGVSCEECTGYFYGVNCETPCKCGRGAKECHHVTGCVCEMGWTGETCKVDVDECKSSPCIGDHQTCLNTPGSYRCECTPGFNMSKGHCTDIDECKLSVSPVCPQKCVNMEGSYKCACNDGYKLENDKDCVDINECLDANCHDCENVPGSFKCLCRQGLKINSTTHMDCHNINECLDGISSCAATAICTDTIGSYECRCPIGYKGDGHECTVCEDFTFGEQCSKPCTCDQQHTVHCNSVSGMCNCEIGWKGIDCSKDVDECKERSITCETELQICVNTQGSAHCECRYGGVNLARCIHPKQAYEAKETESKVKIEVRFAANTSRQKFLTDTERIMGEYETLLNAFYRRGNISGFSSVRVLSIRYGSLIIDFEIIGNANNSNDFKTELAQYMSQLMSGSTNTAALYQLPSILRITIKDQNGNPQSYVSPSASPCSVMKSFGASCSSGEKCSDSSTGRAVCIQDTDSDISTFLIVIGVTVPFSIIVISVIALWICHHKNANRVQVIDIKNDPYFMKMKYQKEYPGQASAGNGQTTDTYFGQETLAYKQ</sequence>
<evidence type="ECO:0000256" key="3">
    <source>
        <dbReference type="ARBA" id="ARBA00006127"/>
    </source>
</evidence>
<feature type="domain" description="EGF-like" evidence="16">
    <location>
        <begin position="1802"/>
        <end position="1842"/>
    </location>
</feature>
<dbReference type="InterPro" id="IPR026823">
    <property type="entry name" value="cEGF"/>
</dbReference>
<feature type="domain" description="EGF-like" evidence="16">
    <location>
        <begin position="1591"/>
        <end position="1633"/>
    </location>
</feature>
<dbReference type="Pfam" id="PF06119">
    <property type="entry name" value="NIDO"/>
    <property type="match status" value="1"/>
</dbReference>
<dbReference type="Proteomes" id="UP000694844">
    <property type="component" value="Chromosome 1"/>
</dbReference>
<evidence type="ECO:0000256" key="10">
    <source>
        <dbReference type="ARBA" id="ARBA00023136"/>
    </source>
</evidence>
<dbReference type="PROSITE" id="PS51233">
    <property type="entry name" value="VWFD"/>
    <property type="match status" value="1"/>
</dbReference>
<feature type="domain" description="VWFD" evidence="19">
    <location>
        <begin position="1137"/>
        <end position="1340"/>
    </location>
</feature>
<evidence type="ECO:0000256" key="2">
    <source>
        <dbReference type="ARBA" id="ARBA00004498"/>
    </source>
</evidence>
<evidence type="ECO:0000256" key="6">
    <source>
        <dbReference type="ARBA" id="ARBA00022536"/>
    </source>
</evidence>
<dbReference type="InterPro" id="IPR052235">
    <property type="entry name" value="Nephronectin_domain"/>
</dbReference>
<dbReference type="InterPro" id="IPR036116">
    <property type="entry name" value="FN3_sf"/>
</dbReference>
<evidence type="ECO:0000256" key="8">
    <source>
        <dbReference type="ARBA" id="ARBA00022737"/>
    </source>
</evidence>
<evidence type="ECO:0000259" key="16">
    <source>
        <dbReference type="PROSITE" id="PS50026"/>
    </source>
</evidence>
<dbReference type="InterPro" id="IPR003961">
    <property type="entry name" value="FN3_dom"/>
</dbReference>
<dbReference type="PANTHER" id="PTHR24050:SF27">
    <property type="entry name" value="FIBRILLIN-1"/>
    <property type="match status" value="1"/>
</dbReference>
<protein>
    <submittedName>
        <fullName evidence="21">Uncharacterized protein LOC111101935</fullName>
    </submittedName>
</protein>
<dbReference type="KEGG" id="cvn:111101935"/>
<dbReference type="SMART" id="SM00179">
    <property type="entry name" value="EGF_CA"/>
    <property type="match status" value="14"/>
</dbReference>
<evidence type="ECO:0000256" key="1">
    <source>
        <dbReference type="ARBA" id="ARBA00004479"/>
    </source>
</evidence>
<dbReference type="Pfam" id="PF12947">
    <property type="entry name" value="EGF_3"/>
    <property type="match status" value="1"/>
</dbReference>
<dbReference type="GO" id="GO:0005509">
    <property type="term" value="F:calcium ion binding"/>
    <property type="evidence" value="ECO:0007669"/>
    <property type="project" value="InterPro"/>
</dbReference>
<keyword evidence="8" id="KW-0677">Repeat</keyword>
<dbReference type="PANTHER" id="PTHR24050">
    <property type="entry name" value="PA14 DOMAIN-CONTAINING PROTEIN"/>
    <property type="match status" value="1"/>
</dbReference>
<feature type="transmembrane region" description="Helical" evidence="14">
    <location>
        <begin position="2477"/>
        <end position="2499"/>
    </location>
</feature>
<evidence type="ECO:0000256" key="14">
    <source>
        <dbReference type="SAM" id="Phobius"/>
    </source>
</evidence>
<dbReference type="CDD" id="cd00055">
    <property type="entry name" value="EGF_Lam"/>
    <property type="match status" value="1"/>
</dbReference>
<proteinExistence type="inferred from homology"/>
<keyword evidence="20" id="KW-1185">Reference proteome</keyword>
<dbReference type="PROSITE" id="PS00022">
    <property type="entry name" value="EGF_1"/>
    <property type="match status" value="1"/>
</dbReference>
<dbReference type="InterPro" id="IPR018097">
    <property type="entry name" value="EGF_Ca-bd_CS"/>
</dbReference>
<dbReference type="InterPro" id="IPR000742">
    <property type="entry name" value="EGF"/>
</dbReference>
<feature type="domain" description="Fibronectin type-III" evidence="17">
    <location>
        <begin position="558"/>
        <end position="655"/>
    </location>
</feature>
<dbReference type="CDD" id="cd00063">
    <property type="entry name" value="FN3"/>
    <property type="match status" value="1"/>
</dbReference>
<dbReference type="InterPro" id="IPR013783">
    <property type="entry name" value="Ig-like_fold"/>
</dbReference>
<dbReference type="GO" id="GO:0016020">
    <property type="term" value="C:membrane"/>
    <property type="evidence" value="ECO:0007669"/>
    <property type="project" value="UniProtKB-SubCell"/>
</dbReference>
<keyword evidence="11" id="KW-1015">Disulfide bond</keyword>
<dbReference type="SUPFAM" id="SSF49265">
    <property type="entry name" value="Fibronectin type III"/>
    <property type="match status" value="2"/>
</dbReference>
<feature type="domain" description="EGF-like" evidence="16">
    <location>
        <begin position="2058"/>
        <end position="2097"/>
    </location>
</feature>
<dbReference type="SMART" id="SM00539">
    <property type="entry name" value="NIDO"/>
    <property type="match status" value="1"/>
</dbReference>
<feature type="domain" description="EGF-like" evidence="16">
    <location>
        <begin position="1886"/>
        <end position="1926"/>
    </location>
</feature>
<keyword evidence="4" id="KW-0964">Secreted</keyword>
<dbReference type="Gene3D" id="2.10.25.10">
    <property type="entry name" value="Laminin"/>
    <property type="match status" value="15"/>
</dbReference>
<evidence type="ECO:0000259" key="19">
    <source>
        <dbReference type="PROSITE" id="PS51233"/>
    </source>
</evidence>
<organism evidence="20 21">
    <name type="scientific">Crassostrea virginica</name>
    <name type="common">Eastern oyster</name>
    <dbReference type="NCBI Taxonomy" id="6565"/>
    <lineage>
        <taxon>Eukaryota</taxon>
        <taxon>Metazoa</taxon>
        <taxon>Spiralia</taxon>
        <taxon>Lophotrochozoa</taxon>
        <taxon>Mollusca</taxon>
        <taxon>Bivalvia</taxon>
        <taxon>Autobranchia</taxon>
        <taxon>Pteriomorphia</taxon>
        <taxon>Ostreida</taxon>
        <taxon>Ostreoidea</taxon>
        <taxon>Ostreidae</taxon>
        <taxon>Crassostrea</taxon>
    </lineage>
</organism>
<dbReference type="InterPro" id="IPR001881">
    <property type="entry name" value="EGF-like_Ca-bd_dom"/>
</dbReference>
<accession>A0A8B8AJU5</accession>
<dbReference type="CDD" id="cd00054">
    <property type="entry name" value="EGF_CA"/>
    <property type="match status" value="7"/>
</dbReference>
<keyword evidence="9" id="KW-0106">Calcium</keyword>
<evidence type="ECO:0000256" key="7">
    <source>
        <dbReference type="ARBA" id="ARBA00022729"/>
    </source>
</evidence>
<evidence type="ECO:0000256" key="5">
    <source>
        <dbReference type="ARBA" id="ARBA00022530"/>
    </source>
</evidence>
<dbReference type="PROSITE" id="PS50026">
    <property type="entry name" value="EGF_3"/>
    <property type="match status" value="8"/>
</dbReference>
<keyword evidence="14" id="KW-1133">Transmembrane helix</keyword>
<dbReference type="GeneID" id="111101935"/>
<gene>
    <name evidence="21" type="primary">LOC111101935</name>
</gene>
<keyword evidence="5" id="KW-0272">Extracellular matrix</keyword>
<comment type="subcellular location">
    <subcellularLocation>
        <location evidence="1">Membrane</location>
        <topology evidence="1">Single-pass type I membrane protein</topology>
    </subcellularLocation>
    <subcellularLocation>
        <location evidence="2">Secreted</location>
        <location evidence="2">Extracellular space</location>
        <location evidence="2">Extracellular matrix</location>
    </subcellularLocation>
</comment>
<dbReference type="PROSITE" id="PS01187">
    <property type="entry name" value="EGF_CA"/>
    <property type="match status" value="4"/>
</dbReference>
<dbReference type="SUPFAM" id="SSF57184">
    <property type="entry name" value="Growth factor receptor domain"/>
    <property type="match status" value="5"/>
</dbReference>
<evidence type="ECO:0000313" key="20">
    <source>
        <dbReference type="Proteomes" id="UP000694844"/>
    </source>
</evidence>
<dbReference type="PROSITE" id="PS50853">
    <property type="entry name" value="FN3"/>
    <property type="match status" value="1"/>
</dbReference>
<dbReference type="InterPro" id="IPR002049">
    <property type="entry name" value="LE_dom"/>
</dbReference>
<dbReference type="SMART" id="SM00723">
    <property type="entry name" value="AMOP"/>
    <property type="match status" value="1"/>
</dbReference>
<dbReference type="InterPro" id="IPR003886">
    <property type="entry name" value="NIDO_dom"/>
</dbReference>
<evidence type="ECO:0000256" key="9">
    <source>
        <dbReference type="ARBA" id="ARBA00022837"/>
    </source>
</evidence>
<feature type="signal peptide" evidence="15">
    <location>
        <begin position="1"/>
        <end position="31"/>
    </location>
</feature>
<reference evidence="21" key="2">
    <citation type="submission" date="2025-08" db="UniProtKB">
        <authorList>
            <consortium name="RefSeq"/>
        </authorList>
    </citation>
    <scope>IDENTIFICATION</scope>
    <source>
        <tissue evidence="21">Whole sample</tissue>
    </source>
</reference>
<dbReference type="GO" id="GO:0071944">
    <property type="term" value="C:cell periphery"/>
    <property type="evidence" value="ECO:0007669"/>
    <property type="project" value="UniProtKB-ARBA"/>
</dbReference>
<evidence type="ECO:0000256" key="4">
    <source>
        <dbReference type="ARBA" id="ARBA00022525"/>
    </source>
</evidence>
<dbReference type="Pfam" id="PF07645">
    <property type="entry name" value="EGF_CA"/>
    <property type="match status" value="10"/>
</dbReference>
<evidence type="ECO:0000256" key="15">
    <source>
        <dbReference type="SAM" id="SignalP"/>
    </source>
</evidence>
<dbReference type="InterPro" id="IPR005533">
    <property type="entry name" value="AMOP_dom"/>
</dbReference>
<feature type="domain" description="EGF-like" evidence="16">
    <location>
        <begin position="1634"/>
        <end position="1674"/>
    </location>
</feature>
<dbReference type="InterPro" id="IPR024731">
    <property type="entry name" value="NELL2-like_EGF"/>
</dbReference>
<comment type="caution">
    <text evidence="13">Lacks conserved residue(s) required for the propagation of feature annotation.</text>
</comment>
<feature type="domain" description="AMOP" evidence="18">
    <location>
        <begin position="996"/>
        <end position="1125"/>
    </location>
</feature>
<evidence type="ECO:0000256" key="13">
    <source>
        <dbReference type="PROSITE-ProRule" id="PRU00076"/>
    </source>
</evidence>
<dbReference type="FunFam" id="2.10.25.10:FF:000119">
    <property type="entry name" value="vitamin K-dependent protein S"/>
    <property type="match status" value="2"/>
</dbReference>
<dbReference type="PROSITE" id="PS50856">
    <property type="entry name" value="AMOP"/>
    <property type="match status" value="1"/>
</dbReference>
<dbReference type="SMART" id="SM00181">
    <property type="entry name" value="EGF"/>
    <property type="match status" value="19"/>
</dbReference>
<feature type="domain" description="EGF-like" evidence="16">
    <location>
        <begin position="1718"/>
        <end position="1758"/>
    </location>
</feature>
<dbReference type="Pfam" id="PF12662">
    <property type="entry name" value="cEGF"/>
    <property type="match status" value="1"/>
</dbReference>